<reference evidence="1 2" key="2">
    <citation type="submission" date="2015-01" db="EMBL/GenBank/DDBJ databases">
        <authorList>
            <consortium name="NBRP consortium"/>
            <person name="Sawabe T."/>
            <person name="Meirelles P."/>
            <person name="Feng G."/>
            <person name="Sayaka M."/>
            <person name="Hattori M."/>
            <person name="Ohkuma M."/>
        </authorList>
    </citation>
    <scope>NUCLEOTIDE SEQUENCE [LARGE SCALE GENOMIC DNA]</scope>
    <source>
        <strain evidence="1 2">JCM19232</strain>
    </source>
</reference>
<reference evidence="1 2" key="1">
    <citation type="submission" date="2015-01" db="EMBL/GenBank/DDBJ databases">
        <title>Vibrio sp. C5 JCM 19232 whole genome shotgun sequence.</title>
        <authorList>
            <person name="Sawabe T."/>
            <person name="Meirelles P."/>
            <person name="Feng G."/>
            <person name="Sayaka M."/>
            <person name="Hattori M."/>
            <person name="Ohkuma M."/>
        </authorList>
    </citation>
    <scope>NUCLEOTIDE SEQUENCE [LARGE SCALE GENOMIC DNA]</scope>
    <source>
        <strain evidence="1 2">JCM19232</strain>
    </source>
</reference>
<dbReference type="AlphaFoldDB" id="A0A0B8PJV5"/>
<proteinExistence type="predicted"/>
<protein>
    <submittedName>
        <fullName evidence="1">Sensor histidine kinase</fullName>
    </submittedName>
</protein>
<comment type="caution">
    <text evidence="1">The sequence shown here is derived from an EMBL/GenBank/DDBJ whole genome shotgun (WGS) entry which is preliminary data.</text>
</comment>
<keyword evidence="1" id="KW-0418">Kinase</keyword>
<dbReference type="Proteomes" id="UP000031670">
    <property type="component" value="Unassembled WGS sequence"/>
</dbReference>
<keyword evidence="1" id="KW-0808">Transferase</keyword>
<gene>
    <name evidence="1" type="ORF">JCM19232_4696</name>
</gene>
<name>A0A0B8PJV5_9VIBR</name>
<accession>A0A0B8PJV5</accession>
<evidence type="ECO:0000313" key="2">
    <source>
        <dbReference type="Proteomes" id="UP000031670"/>
    </source>
</evidence>
<organism evidence="1 2">
    <name type="scientific">Vibrio ishigakensis</name>
    <dbReference type="NCBI Taxonomy" id="1481914"/>
    <lineage>
        <taxon>Bacteria</taxon>
        <taxon>Pseudomonadati</taxon>
        <taxon>Pseudomonadota</taxon>
        <taxon>Gammaproteobacteria</taxon>
        <taxon>Vibrionales</taxon>
        <taxon>Vibrionaceae</taxon>
        <taxon>Vibrio</taxon>
    </lineage>
</organism>
<dbReference type="GO" id="GO:0016301">
    <property type="term" value="F:kinase activity"/>
    <property type="evidence" value="ECO:0007669"/>
    <property type="project" value="UniProtKB-KW"/>
</dbReference>
<sequence>MAHHCILCIESDPKSLQSLQWALNPFVKKFCTRFVKDEHQARAEIADIKAQGKHLAMIIASQSETTQAAELLVELEHSQDKCRKVLVCEPTQLASILTAVNDGRLDHCFTKPLEIEEAINIIRKELTSYILDTPKLDWLGFGSILDSQRIIRRTSTAASMTIAKILSRTTTPSMTKSFRKRCAPPLKNSFPRVTKQGLYANTPLLTCLLAKEKATSSCGLLPKAR</sequence>
<evidence type="ECO:0000313" key="1">
    <source>
        <dbReference type="EMBL" id="GAM63019.1"/>
    </source>
</evidence>
<dbReference type="EMBL" id="BBSA01000007">
    <property type="protein sequence ID" value="GAM63019.1"/>
    <property type="molecule type" value="Genomic_DNA"/>
</dbReference>